<evidence type="ECO:0000256" key="1">
    <source>
        <dbReference type="SAM" id="Phobius"/>
    </source>
</evidence>
<keyword evidence="3" id="KW-1185">Reference proteome</keyword>
<dbReference type="EMBL" id="ML179092">
    <property type="protein sequence ID" value="THV01294.1"/>
    <property type="molecule type" value="Genomic_DNA"/>
</dbReference>
<reference evidence="2 3" key="1">
    <citation type="journal article" date="2019" name="Nat. Ecol. Evol.">
        <title>Megaphylogeny resolves global patterns of mushroom evolution.</title>
        <authorList>
            <person name="Varga T."/>
            <person name="Krizsan K."/>
            <person name="Foldi C."/>
            <person name="Dima B."/>
            <person name="Sanchez-Garcia M."/>
            <person name="Sanchez-Ramirez S."/>
            <person name="Szollosi G.J."/>
            <person name="Szarkandi J.G."/>
            <person name="Papp V."/>
            <person name="Albert L."/>
            <person name="Andreopoulos W."/>
            <person name="Angelini C."/>
            <person name="Antonin V."/>
            <person name="Barry K.W."/>
            <person name="Bougher N.L."/>
            <person name="Buchanan P."/>
            <person name="Buyck B."/>
            <person name="Bense V."/>
            <person name="Catcheside P."/>
            <person name="Chovatia M."/>
            <person name="Cooper J."/>
            <person name="Damon W."/>
            <person name="Desjardin D."/>
            <person name="Finy P."/>
            <person name="Geml J."/>
            <person name="Haridas S."/>
            <person name="Hughes K."/>
            <person name="Justo A."/>
            <person name="Karasinski D."/>
            <person name="Kautmanova I."/>
            <person name="Kiss B."/>
            <person name="Kocsube S."/>
            <person name="Kotiranta H."/>
            <person name="LaButti K.M."/>
            <person name="Lechner B.E."/>
            <person name="Liimatainen K."/>
            <person name="Lipzen A."/>
            <person name="Lukacs Z."/>
            <person name="Mihaltcheva S."/>
            <person name="Morgado L.N."/>
            <person name="Niskanen T."/>
            <person name="Noordeloos M.E."/>
            <person name="Ohm R.A."/>
            <person name="Ortiz-Santana B."/>
            <person name="Ovrebo C."/>
            <person name="Racz N."/>
            <person name="Riley R."/>
            <person name="Savchenko A."/>
            <person name="Shiryaev A."/>
            <person name="Soop K."/>
            <person name="Spirin V."/>
            <person name="Szebenyi C."/>
            <person name="Tomsovsky M."/>
            <person name="Tulloss R.E."/>
            <person name="Uehling J."/>
            <person name="Grigoriev I.V."/>
            <person name="Vagvolgyi C."/>
            <person name="Papp T."/>
            <person name="Martin F.M."/>
            <person name="Miettinen O."/>
            <person name="Hibbett D.S."/>
            <person name="Nagy L.G."/>
        </authorList>
    </citation>
    <scope>NUCLEOTIDE SEQUENCE [LARGE SCALE GENOMIC DNA]</scope>
    <source>
        <strain evidence="2 3">CBS 962.96</strain>
    </source>
</reference>
<name>A0A4S8MGM6_DENBC</name>
<dbReference type="AlphaFoldDB" id="A0A4S8MGM6"/>
<keyword evidence="1" id="KW-0812">Transmembrane</keyword>
<dbReference type="Proteomes" id="UP000297245">
    <property type="component" value="Unassembled WGS sequence"/>
</dbReference>
<accession>A0A4S8MGM6</accession>
<evidence type="ECO:0000313" key="2">
    <source>
        <dbReference type="EMBL" id="THV01294.1"/>
    </source>
</evidence>
<protein>
    <submittedName>
        <fullName evidence="2">Uncharacterized protein</fullName>
    </submittedName>
</protein>
<gene>
    <name evidence="2" type="ORF">K435DRAFT_836913</name>
</gene>
<proteinExistence type="predicted"/>
<evidence type="ECO:0000313" key="3">
    <source>
        <dbReference type="Proteomes" id="UP000297245"/>
    </source>
</evidence>
<keyword evidence="1" id="KW-0472">Membrane</keyword>
<sequence length="242" mass="27898">MANTTHDSTTFRRATDRRSMNLWNVGFVVLLLAIPIAAEAPRLRDHIKTCPESITDFYPYIDDMLDHLGDTYRKDPGNLLPIFWSQPPHVQDDYSGIVKYYADTTYPRKSFTPKDIYPSMSDVKALAELCRDKSAKNKQVIYDRALASLAARVKPIKKYVVVLGKCDDLLIPATPVDEQSTFGLYGLPLMKWSGHVDEVRCVERDFYGRVSMTKWIEESDVIFKRNPSRNYPYPKLPQARRR</sequence>
<feature type="transmembrane region" description="Helical" evidence="1">
    <location>
        <begin position="21"/>
        <end position="38"/>
    </location>
</feature>
<organism evidence="2 3">
    <name type="scientific">Dendrothele bispora (strain CBS 962.96)</name>
    <dbReference type="NCBI Taxonomy" id="1314807"/>
    <lineage>
        <taxon>Eukaryota</taxon>
        <taxon>Fungi</taxon>
        <taxon>Dikarya</taxon>
        <taxon>Basidiomycota</taxon>
        <taxon>Agaricomycotina</taxon>
        <taxon>Agaricomycetes</taxon>
        <taxon>Agaricomycetidae</taxon>
        <taxon>Agaricales</taxon>
        <taxon>Agaricales incertae sedis</taxon>
        <taxon>Dendrothele</taxon>
    </lineage>
</organism>
<keyword evidence="1" id="KW-1133">Transmembrane helix</keyword>